<keyword evidence="3" id="KW-1185">Reference proteome</keyword>
<comment type="caution">
    <text evidence="2">The sequence shown here is derived from an EMBL/GenBank/DDBJ whole genome shotgun (WGS) entry which is preliminary data.</text>
</comment>
<organism evidence="2 3">
    <name type="scientific">Priestia endophytica DSM 13796</name>
    <dbReference type="NCBI Taxonomy" id="1121089"/>
    <lineage>
        <taxon>Bacteria</taxon>
        <taxon>Bacillati</taxon>
        <taxon>Bacillota</taxon>
        <taxon>Bacilli</taxon>
        <taxon>Bacillales</taxon>
        <taxon>Bacillaceae</taxon>
        <taxon>Priestia</taxon>
    </lineage>
</organism>
<protein>
    <submittedName>
        <fullName evidence="2">Uncharacterized protein</fullName>
    </submittedName>
</protein>
<evidence type="ECO:0000256" key="1">
    <source>
        <dbReference type="SAM" id="MobiDB-lite"/>
    </source>
</evidence>
<feature type="region of interest" description="Disordered" evidence="1">
    <location>
        <begin position="38"/>
        <end position="58"/>
    </location>
</feature>
<dbReference type="GeneID" id="93713917"/>
<name>A0A1I6C3E6_9BACI</name>
<sequence>MTTITLKEIERRVNSDSQKKDAIIRKFESKLSTRNRIQGRVRPKHPTEARILSSFKRK</sequence>
<dbReference type="RefSeq" id="WP_161939283.1">
    <property type="nucleotide sequence ID" value="NZ_FOXX01000022.1"/>
</dbReference>
<evidence type="ECO:0000313" key="2">
    <source>
        <dbReference type="EMBL" id="SFQ87711.1"/>
    </source>
</evidence>
<dbReference type="EMBL" id="FOXX01000022">
    <property type="protein sequence ID" value="SFQ87711.1"/>
    <property type="molecule type" value="Genomic_DNA"/>
</dbReference>
<evidence type="ECO:0000313" key="3">
    <source>
        <dbReference type="Proteomes" id="UP000182762"/>
    </source>
</evidence>
<dbReference type="Proteomes" id="UP000182762">
    <property type="component" value="Unassembled WGS sequence"/>
</dbReference>
<reference evidence="2 3" key="1">
    <citation type="submission" date="2016-10" db="EMBL/GenBank/DDBJ databases">
        <authorList>
            <person name="Varghese N."/>
            <person name="Submissions S."/>
        </authorList>
    </citation>
    <scope>NUCLEOTIDE SEQUENCE [LARGE SCALE GENOMIC DNA]</scope>
    <source>
        <strain evidence="2 3">DSM 13796</strain>
    </source>
</reference>
<gene>
    <name evidence="2" type="ORF">SAMN02745910_04885</name>
</gene>
<accession>A0A1I6C3E6</accession>
<proteinExistence type="predicted"/>